<dbReference type="Pfam" id="PF05356">
    <property type="entry name" value="Phage_Coat_B"/>
    <property type="match status" value="1"/>
</dbReference>
<keyword evidence="1" id="KW-1133">Transmembrane helix</keyword>
<reference evidence="2" key="1">
    <citation type="submission" date="2019-08" db="EMBL/GenBank/DDBJ databases">
        <authorList>
            <person name="Kucharzyk K."/>
            <person name="Murdoch R.W."/>
            <person name="Higgins S."/>
            <person name="Loffler F."/>
        </authorList>
    </citation>
    <scope>NUCLEOTIDE SEQUENCE</scope>
</reference>
<protein>
    <submittedName>
        <fullName evidence="2">Uncharacterized protein</fullName>
    </submittedName>
</protein>
<dbReference type="AlphaFoldDB" id="A0A644XI87"/>
<keyword evidence="1" id="KW-0812">Transmembrane</keyword>
<evidence type="ECO:0000256" key="1">
    <source>
        <dbReference type="SAM" id="Phobius"/>
    </source>
</evidence>
<comment type="caution">
    <text evidence="2">The sequence shown here is derived from an EMBL/GenBank/DDBJ whole genome shotgun (WGS) entry which is preliminary data.</text>
</comment>
<sequence length="69" mass="7079">MLKKTALRLAAIPAFVVATSGSAMAALPEGVSTEISTYKTDALAAMALILAAGVAIWGLKKLGTKLGWF</sequence>
<evidence type="ECO:0000313" key="2">
    <source>
        <dbReference type="EMBL" id="MPM15930.1"/>
    </source>
</evidence>
<accession>A0A644XI87</accession>
<dbReference type="InterPro" id="IPR008020">
    <property type="entry name" value="G8P"/>
</dbReference>
<feature type="transmembrane region" description="Helical" evidence="1">
    <location>
        <begin position="41"/>
        <end position="59"/>
    </location>
</feature>
<organism evidence="2">
    <name type="scientific">bioreactor metagenome</name>
    <dbReference type="NCBI Taxonomy" id="1076179"/>
    <lineage>
        <taxon>unclassified sequences</taxon>
        <taxon>metagenomes</taxon>
        <taxon>ecological metagenomes</taxon>
    </lineage>
</organism>
<dbReference type="EMBL" id="VSSQ01002524">
    <property type="protein sequence ID" value="MPM15930.1"/>
    <property type="molecule type" value="Genomic_DNA"/>
</dbReference>
<name>A0A644XI87_9ZZZZ</name>
<keyword evidence="1" id="KW-0472">Membrane</keyword>
<gene>
    <name evidence="2" type="ORF">SDC9_62304</name>
</gene>
<proteinExistence type="predicted"/>